<keyword evidence="2 6" id="KW-0238">DNA-binding</keyword>
<proteinExistence type="predicted"/>
<organism evidence="6 7">
    <name type="scientific">Pseudonocardia thermophila</name>
    <dbReference type="NCBI Taxonomy" id="1848"/>
    <lineage>
        <taxon>Bacteria</taxon>
        <taxon>Bacillati</taxon>
        <taxon>Actinomycetota</taxon>
        <taxon>Actinomycetes</taxon>
        <taxon>Pseudonocardiales</taxon>
        <taxon>Pseudonocardiaceae</taxon>
        <taxon>Pseudonocardia</taxon>
    </lineage>
</organism>
<sequence>MPRSAARERPTTEPPGGDIQVIARVVALLDCLDPDHTTLDTATTARVLGVGRSTAHRYLASLEKGGLLRRTDPTTYELGPVLARLGTLALSRLGVLEAARPIMRELVAEIRNTVVLSVWGGRAPVIAAVVPDTSRITTISVEIGRSLPPDAAQSRVFAAYLPTGRRVTRRRTADPAVQEVDGLLTARHTYEGGGFKTVAVPVLTADGEIVAALAAVGLSFYMPDEQDDALAARLVAASRRITVEH</sequence>
<gene>
    <name evidence="6" type="ORF">SAMN05443637_102321</name>
</gene>
<evidence type="ECO:0000256" key="3">
    <source>
        <dbReference type="ARBA" id="ARBA00023163"/>
    </source>
</evidence>
<feature type="domain" description="HTH iclR-type" evidence="4">
    <location>
        <begin position="19"/>
        <end position="80"/>
    </location>
</feature>
<dbReference type="PROSITE" id="PS51078">
    <property type="entry name" value="ICLR_ED"/>
    <property type="match status" value="1"/>
</dbReference>
<dbReference type="SUPFAM" id="SSF55781">
    <property type="entry name" value="GAF domain-like"/>
    <property type="match status" value="1"/>
</dbReference>
<name>A0A1M6PKC4_PSETH</name>
<dbReference type="Proteomes" id="UP000184363">
    <property type="component" value="Unassembled WGS sequence"/>
</dbReference>
<dbReference type="Gene3D" id="3.30.450.40">
    <property type="match status" value="2"/>
</dbReference>
<feature type="domain" description="IclR-ED" evidence="5">
    <location>
        <begin position="81"/>
        <end position="245"/>
    </location>
</feature>
<dbReference type="STRING" id="1848.SAMN05443637_102321"/>
<dbReference type="SUPFAM" id="SSF46785">
    <property type="entry name" value="Winged helix' DNA-binding domain"/>
    <property type="match status" value="1"/>
</dbReference>
<dbReference type="OrthoDB" id="3516895at2"/>
<evidence type="ECO:0000259" key="5">
    <source>
        <dbReference type="PROSITE" id="PS51078"/>
    </source>
</evidence>
<dbReference type="GO" id="GO:0045892">
    <property type="term" value="P:negative regulation of DNA-templated transcription"/>
    <property type="evidence" value="ECO:0007669"/>
    <property type="project" value="TreeGrafter"/>
</dbReference>
<keyword evidence="1" id="KW-0805">Transcription regulation</keyword>
<dbReference type="InterPro" id="IPR036390">
    <property type="entry name" value="WH_DNA-bd_sf"/>
</dbReference>
<evidence type="ECO:0000256" key="2">
    <source>
        <dbReference type="ARBA" id="ARBA00023125"/>
    </source>
</evidence>
<evidence type="ECO:0000256" key="1">
    <source>
        <dbReference type="ARBA" id="ARBA00023015"/>
    </source>
</evidence>
<dbReference type="GO" id="GO:0003700">
    <property type="term" value="F:DNA-binding transcription factor activity"/>
    <property type="evidence" value="ECO:0007669"/>
    <property type="project" value="TreeGrafter"/>
</dbReference>
<dbReference type="GO" id="GO:0003677">
    <property type="term" value="F:DNA binding"/>
    <property type="evidence" value="ECO:0007669"/>
    <property type="project" value="UniProtKB-KW"/>
</dbReference>
<dbReference type="InterPro" id="IPR005471">
    <property type="entry name" value="Tscrpt_reg_IclR_N"/>
</dbReference>
<dbReference type="Gene3D" id="1.10.10.10">
    <property type="entry name" value="Winged helix-like DNA-binding domain superfamily/Winged helix DNA-binding domain"/>
    <property type="match status" value="1"/>
</dbReference>
<dbReference type="PANTHER" id="PTHR30136">
    <property type="entry name" value="HELIX-TURN-HELIX TRANSCRIPTIONAL REGULATOR, ICLR FAMILY"/>
    <property type="match status" value="1"/>
</dbReference>
<keyword evidence="3" id="KW-0804">Transcription</keyword>
<dbReference type="InterPro" id="IPR029016">
    <property type="entry name" value="GAF-like_dom_sf"/>
</dbReference>
<accession>A0A1M6PKC4</accession>
<dbReference type="RefSeq" id="WP_073455441.1">
    <property type="nucleotide sequence ID" value="NZ_CALGVN010000036.1"/>
</dbReference>
<keyword evidence="7" id="KW-1185">Reference proteome</keyword>
<protein>
    <submittedName>
        <fullName evidence="6">DNA-binding transcriptional regulator, IclR family</fullName>
    </submittedName>
</protein>
<evidence type="ECO:0000313" key="7">
    <source>
        <dbReference type="Proteomes" id="UP000184363"/>
    </source>
</evidence>
<dbReference type="PROSITE" id="PS51077">
    <property type="entry name" value="HTH_ICLR"/>
    <property type="match status" value="1"/>
</dbReference>
<evidence type="ECO:0000259" key="4">
    <source>
        <dbReference type="PROSITE" id="PS51077"/>
    </source>
</evidence>
<dbReference type="InterPro" id="IPR014757">
    <property type="entry name" value="Tscrpt_reg_IclR_C"/>
</dbReference>
<dbReference type="InterPro" id="IPR050707">
    <property type="entry name" value="HTH_MetabolicPath_Reg"/>
</dbReference>
<dbReference type="PANTHER" id="PTHR30136:SF8">
    <property type="entry name" value="TRANSCRIPTIONAL REGULATORY PROTEIN"/>
    <property type="match status" value="1"/>
</dbReference>
<dbReference type="AlphaFoldDB" id="A0A1M6PKC4"/>
<dbReference type="SMART" id="SM00346">
    <property type="entry name" value="HTH_ICLR"/>
    <property type="match status" value="1"/>
</dbReference>
<reference evidence="6 7" key="1">
    <citation type="submission" date="2016-11" db="EMBL/GenBank/DDBJ databases">
        <authorList>
            <person name="Jaros S."/>
            <person name="Januszkiewicz K."/>
            <person name="Wedrychowicz H."/>
        </authorList>
    </citation>
    <scope>NUCLEOTIDE SEQUENCE [LARGE SCALE GENOMIC DNA]</scope>
    <source>
        <strain evidence="6 7">DSM 43832</strain>
    </source>
</reference>
<dbReference type="EMBL" id="FRAP01000002">
    <property type="protein sequence ID" value="SHK08432.1"/>
    <property type="molecule type" value="Genomic_DNA"/>
</dbReference>
<dbReference type="InterPro" id="IPR036388">
    <property type="entry name" value="WH-like_DNA-bd_sf"/>
</dbReference>
<dbReference type="Pfam" id="PF09339">
    <property type="entry name" value="HTH_IclR"/>
    <property type="match status" value="1"/>
</dbReference>
<evidence type="ECO:0000313" key="6">
    <source>
        <dbReference type="EMBL" id="SHK08432.1"/>
    </source>
</evidence>